<keyword evidence="7" id="KW-0472">Membrane</keyword>
<organism evidence="9 10">
    <name type="scientific">Knoellia flava</name>
    <dbReference type="NCBI Taxonomy" id="913969"/>
    <lineage>
        <taxon>Bacteria</taxon>
        <taxon>Bacillati</taxon>
        <taxon>Actinomycetota</taxon>
        <taxon>Actinomycetes</taxon>
        <taxon>Micrococcales</taxon>
        <taxon>Intrasporangiaceae</taxon>
        <taxon>Knoellia</taxon>
    </lineage>
</organism>
<sequence length="133" mass="15070">MFGINGWEIVLLALIAVFVLGPERLPEYAQKLAQMIRKARVMAEGAKGQLKDQLGPDYEDINWRQYDPRQYDPRRIVREALVEPLEDAAATLKTRGTNPDTAEVSPDDESAWLDTSNRGWDPLRPTPYDVDAT</sequence>
<protein>
    <recommendedName>
        <fullName evidence="11">Sec-independent protein translocase protein TatB</fullName>
    </recommendedName>
</protein>
<keyword evidence="4" id="KW-0653">Protein transport</keyword>
<reference evidence="9" key="2">
    <citation type="submission" date="2020-09" db="EMBL/GenBank/DDBJ databases">
        <authorList>
            <person name="Sun Q."/>
            <person name="Zhou Y."/>
        </authorList>
    </citation>
    <scope>NUCLEOTIDE SEQUENCE</scope>
    <source>
        <strain evidence="9">CGMCC 1.10749</strain>
    </source>
</reference>
<evidence type="ECO:0000256" key="3">
    <source>
        <dbReference type="ARBA" id="ARBA00022692"/>
    </source>
</evidence>
<dbReference type="InterPro" id="IPR003369">
    <property type="entry name" value="TatA/B/E"/>
</dbReference>
<dbReference type="PRINTS" id="PR01506">
    <property type="entry name" value="TATBPROTEIN"/>
</dbReference>
<keyword evidence="2" id="KW-0813">Transport</keyword>
<evidence type="ECO:0000256" key="8">
    <source>
        <dbReference type="SAM" id="MobiDB-lite"/>
    </source>
</evidence>
<dbReference type="EMBL" id="BMEA01000001">
    <property type="protein sequence ID" value="GGB72801.1"/>
    <property type="molecule type" value="Genomic_DNA"/>
</dbReference>
<dbReference type="GO" id="GO:0016020">
    <property type="term" value="C:membrane"/>
    <property type="evidence" value="ECO:0007669"/>
    <property type="project" value="UniProtKB-ARBA"/>
</dbReference>
<dbReference type="Pfam" id="PF02416">
    <property type="entry name" value="TatA_B_E"/>
    <property type="match status" value="1"/>
</dbReference>
<evidence type="ECO:0000313" key="9">
    <source>
        <dbReference type="EMBL" id="GGB72801.1"/>
    </source>
</evidence>
<evidence type="ECO:0000256" key="5">
    <source>
        <dbReference type="ARBA" id="ARBA00022989"/>
    </source>
</evidence>
<evidence type="ECO:0000256" key="2">
    <source>
        <dbReference type="ARBA" id="ARBA00022448"/>
    </source>
</evidence>
<evidence type="ECO:0008006" key="11">
    <source>
        <dbReference type="Google" id="ProtNLM"/>
    </source>
</evidence>
<evidence type="ECO:0000256" key="1">
    <source>
        <dbReference type="ARBA" id="ARBA00004167"/>
    </source>
</evidence>
<evidence type="ECO:0000313" key="10">
    <source>
        <dbReference type="Proteomes" id="UP000628079"/>
    </source>
</evidence>
<feature type="region of interest" description="Disordered" evidence="8">
    <location>
        <begin position="89"/>
        <end position="133"/>
    </location>
</feature>
<keyword evidence="6" id="KW-0811">Translocation</keyword>
<keyword evidence="3" id="KW-0812">Transmembrane</keyword>
<evidence type="ECO:0000256" key="6">
    <source>
        <dbReference type="ARBA" id="ARBA00023010"/>
    </source>
</evidence>
<dbReference type="Proteomes" id="UP000628079">
    <property type="component" value="Unassembled WGS sequence"/>
</dbReference>
<dbReference type="Gene3D" id="1.20.5.3310">
    <property type="match status" value="1"/>
</dbReference>
<evidence type="ECO:0000256" key="4">
    <source>
        <dbReference type="ARBA" id="ARBA00022927"/>
    </source>
</evidence>
<dbReference type="AlphaFoldDB" id="A0A8H9FS86"/>
<dbReference type="RefSeq" id="WP_035948601.1">
    <property type="nucleotide sequence ID" value="NZ_BMEA01000001.1"/>
</dbReference>
<keyword evidence="5" id="KW-1133">Transmembrane helix</keyword>
<proteinExistence type="predicted"/>
<name>A0A8H9FS86_9MICO</name>
<comment type="caution">
    <text evidence="9">The sequence shown here is derived from an EMBL/GenBank/DDBJ whole genome shotgun (WGS) entry which is preliminary data.</text>
</comment>
<comment type="subcellular location">
    <subcellularLocation>
        <location evidence="1">Membrane</location>
        <topology evidence="1">Single-pass membrane protein</topology>
    </subcellularLocation>
</comment>
<reference evidence="9" key="1">
    <citation type="journal article" date="2014" name="Int. J. Syst. Evol. Microbiol.">
        <title>Complete genome sequence of Corynebacterium casei LMG S-19264T (=DSM 44701T), isolated from a smear-ripened cheese.</title>
        <authorList>
            <consortium name="US DOE Joint Genome Institute (JGI-PGF)"/>
            <person name="Walter F."/>
            <person name="Albersmeier A."/>
            <person name="Kalinowski J."/>
            <person name="Ruckert C."/>
        </authorList>
    </citation>
    <scope>NUCLEOTIDE SEQUENCE</scope>
    <source>
        <strain evidence="9">CGMCC 1.10749</strain>
    </source>
</reference>
<evidence type="ECO:0000256" key="7">
    <source>
        <dbReference type="ARBA" id="ARBA00023136"/>
    </source>
</evidence>
<dbReference type="GO" id="GO:0015031">
    <property type="term" value="P:protein transport"/>
    <property type="evidence" value="ECO:0007669"/>
    <property type="project" value="UniProtKB-KW"/>
</dbReference>
<gene>
    <name evidence="9" type="ORF">GCM10011314_10340</name>
</gene>
<accession>A0A8H9FS86</accession>